<evidence type="ECO:0000256" key="1">
    <source>
        <dbReference type="ARBA" id="ARBA00004533"/>
    </source>
</evidence>
<evidence type="ECO:0000256" key="3">
    <source>
        <dbReference type="ARBA" id="ARBA00022475"/>
    </source>
</evidence>
<evidence type="ECO:0000256" key="7">
    <source>
        <dbReference type="ARBA" id="ARBA00022989"/>
    </source>
</evidence>
<keyword evidence="3" id="KW-1003">Cell membrane</keyword>
<evidence type="ECO:0000256" key="5">
    <source>
        <dbReference type="ARBA" id="ARBA00022692"/>
    </source>
</evidence>
<evidence type="ECO:0000256" key="6">
    <source>
        <dbReference type="ARBA" id="ARBA00022927"/>
    </source>
</evidence>
<dbReference type="Proteomes" id="UP001143486">
    <property type="component" value="Unassembled WGS sequence"/>
</dbReference>
<keyword evidence="12" id="KW-1185">Reference proteome</keyword>
<evidence type="ECO:0000256" key="8">
    <source>
        <dbReference type="ARBA" id="ARBA00023136"/>
    </source>
</evidence>
<feature type="domain" description="PDZ" evidence="10">
    <location>
        <begin position="187"/>
        <end position="251"/>
    </location>
</feature>
<comment type="subcellular location">
    <subcellularLocation>
        <location evidence="1">Cell inner membrane</location>
    </subcellularLocation>
</comment>
<dbReference type="GO" id="GO:0005886">
    <property type="term" value="C:plasma membrane"/>
    <property type="evidence" value="ECO:0007669"/>
    <property type="project" value="UniProtKB-SubCell"/>
</dbReference>
<organism evidence="11 12">
    <name type="scientific">Maricaulis virginensis</name>
    <dbReference type="NCBI Taxonomy" id="144022"/>
    <lineage>
        <taxon>Bacteria</taxon>
        <taxon>Pseudomonadati</taxon>
        <taxon>Pseudomonadota</taxon>
        <taxon>Alphaproteobacteria</taxon>
        <taxon>Maricaulales</taxon>
        <taxon>Maricaulaceae</taxon>
        <taxon>Maricaulis</taxon>
    </lineage>
</organism>
<dbReference type="GO" id="GO:0015031">
    <property type="term" value="P:protein transport"/>
    <property type="evidence" value="ECO:0007669"/>
    <property type="project" value="UniProtKB-KW"/>
</dbReference>
<dbReference type="EMBL" id="BSFE01000007">
    <property type="protein sequence ID" value="GLK52910.1"/>
    <property type="molecule type" value="Genomic_DNA"/>
</dbReference>
<evidence type="ECO:0000256" key="4">
    <source>
        <dbReference type="ARBA" id="ARBA00022519"/>
    </source>
</evidence>
<dbReference type="Gene3D" id="2.30.42.10">
    <property type="match status" value="1"/>
</dbReference>
<dbReference type="Gene3D" id="2.30.30.830">
    <property type="match status" value="1"/>
</dbReference>
<gene>
    <name evidence="11" type="ORF">GCM10017621_24180</name>
</gene>
<evidence type="ECO:0008006" key="13">
    <source>
        <dbReference type="Google" id="ProtNLM"/>
    </source>
</evidence>
<keyword evidence="2" id="KW-0813">Transport</keyword>
<keyword evidence="4" id="KW-0997">Cell inner membrane</keyword>
<keyword evidence="5" id="KW-0812">Transmembrane</keyword>
<dbReference type="InterPro" id="IPR036034">
    <property type="entry name" value="PDZ_sf"/>
</dbReference>
<keyword evidence="7" id="KW-1133">Transmembrane helix</keyword>
<reference evidence="11" key="1">
    <citation type="journal article" date="2014" name="Int. J. Syst. Evol. Microbiol.">
        <title>Complete genome sequence of Corynebacterium casei LMG S-19264T (=DSM 44701T), isolated from a smear-ripened cheese.</title>
        <authorList>
            <consortium name="US DOE Joint Genome Institute (JGI-PGF)"/>
            <person name="Walter F."/>
            <person name="Albersmeier A."/>
            <person name="Kalinowski J."/>
            <person name="Ruckert C."/>
        </authorList>
    </citation>
    <scope>NUCLEOTIDE SEQUENCE</scope>
    <source>
        <strain evidence="11">VKM B-1513</strain>
    </source>
</reference>
<comment type="caution">
    <text evidence="11">The sequence shown here is derived from an EMBL/GenBank/DDBJ whole genome shotgun (WGS) entry which is preliminary data.</text>
</comment>
<evidence type="ECO:0000256" key="2">
    <source>
        <dbReference type="ARBA" id="ARBA00022448"/>
    </source>
</evidence>
<proteinExistence type="predicted"/>
<name>A0A9W6IPG6_9PROT</name>
<evidence type="ECO:0000259" key="9">
    <source>
        <dbReference type="Pfam" id="PF11356"/>
    </source>
</evidence>
<dbReference type="InterPro" id="IPR001478">
    <property type="entry name" value="PDZ"/>
</dbReference>
<dbReference type="InterPro" id="IPR024961">
    <property type="entry name" value="T2SS_GspC_N"/>
</dbReference>
<dbReference type="Pfam" id="PF13180">
    <property type="entry name" value="PDZ_2"/>
    <property type="match status" value="1"/>
</dbReference>
<evidence type="ECO:0000259" key="10">
    <source>
        <dbReference type="Pfam" id="PF13180"/>
    </source>
</evidence>
<evidence type="ECO:0000313" key="11">
    <source>
        <dbReference type="EMBL" id="GLK52910.1"/>
    </source>
</evidence>
<evidence type="ECO:0000313" key="12">
    <source>
        <dbReference type="Proteomes" id="UP001143486"/>
    </source>
</evidence>
<protein>
    <recommendedName>
        <fullName evidence="13">General secretion pathway protein C</fullName>
    </recommendedName>
</protein>
<dbReference type="SUPFAM" id="SSF50156">
    <property type="entry name" value="PDZ domain-like"/>
    <property type="match status" value="1"/>
</dbReference>
<dbReference type="AlphaFoldDB" id="A0A9W6IPG6"/>
<feature type="domain" description="Type II secretion system protein GspC N-terminal" evidence="9">
    <location>
        <begin position="8"/>
        <end position="148"/>
    </location>
</feature>
<sequence length="252" mass="26419">MLALAELVLLAGLTYIAARLIWLIAFGASATDFQQDPAGAGPRFGGAPAYQADLDQLAETDLFADRRAGPVDATPVAATIQETSLDLTLRGIRRGATPETGGAIIQIPGGRQSFFGVGAEVLDGVTLEEVHVDHVLIRRRGIAESLFLRDEDMPRAAGAPAAAGGQSVAGLFHAEPVREGNRLTGYRVSEASPALLSATGLRNGDVITAVDGRSAADISDLPALFRRLREEDGFTLSINRGGLPLTLQVDLP</sequence>
<dbReference type="Pfam" id="PF11356">
    <property type="entry name" value="T2SSC"/>
    <property type="match status" value="1"/>
</dbReference>
<reference evidence="11" key="2">
    <citation type="submission" date="2023-01" db="EMBL/GenBank/DDBJ databases">
        <authorList>
            <person name="Sun Q."/>
            <person name="Evtushenko L."/>
        </authorList>
    </citation>
    <scope>NUCLEOTIDE SEQUENCE</scope>
    <source>
        <strain evidence="11">VKM B-1513</strain>
    </source>
</reference>
<keyword evidence="8" id="KW-0472">Membrane</keyword>
<accession>A0A9W6IPG6</accession>
<keyword evidence="6" id="KW-0653">Protein transport</keyword>